<evidence type="ECO:0000256" key="7">
    <source>
        <dbReference type="RuleBase" id="RU000397"/>
    </source>
</evidence>
<dbReference type="PROSITE" id="PS00071">
    <property type="entry name" value="GAPDH"/>
    <property type="match status" value="1"/>
</dbReference>
<evidence type="ECO:0000256" key="6">
    <source>
        <dbReference type="PIRSR" id="PIRSR000149-4"/>
    </source>
</evidence>
<dbReference type="FunFam" id="3.30.360.10:FF:000002">
    <property type="entry name" value="Glyceraldehyde-3-phosphate dehydrogenase"/>
    <property type="match status" value="1"/>
</dbReference>
<dbReference type="Pfam" id="PF02800">
    <property type="entry name" value="Gp_dh_C"/>
    <property type="match status" value="1"/>
</dbReference>
<evidence type="ECO:0000256" key="1">
    <source>
        <dbReference type="ARBA" id="ARBA00007406"/>
    </source>
</evidence>
<sequence>MDKINNNQRPVRVAINGFGRIGRTVLRQALGQPHIQIVAINDLADSTMIIHQLRYDSTHGVYPGNIGLRGDVMTLGGSSIRLLHQSSPADLPWFEEKVDVVIEATGRFTSRAAAALHLGAGAGRVVISAPSADADLMLVMGVNDRLFDPDRHVVISNASCTTNCLAPLLKVLHESFGIKKALMTTVHPYTNNQPLHDAPHSDLRRGRGGAQSIIPTTTTAIQAVTQVMPELSGRIDGMAIRVPTAAVANIDLVAELESTADTAMINAAFAKAAKGQLKNILAISNESQVSTDFQGCRYSAVLDAPCTSVIEGNLIKILAWYDNESGYSSRLLDLIRLVGISCPS</sequence>
<dbReference type="InterPro" id="IPR020829">
    <property type="entry name" value="GlycerAld_3-P_DH_cat"/>
</dbReference>
<keyword evidence="11" id="KW-1185">Reference proteome</keyword>
<evidence type="ECO:0000256" key="8">
    <source>
        <dbReference type="RuleBase" id="RU361160"/>
    </source>
</evidence>
<evidence type="ECO:0000256" key="2">
    <source>
        <dbReference type="ARBA" id="ARBA00011881"/>
    </source>
</evidence>
<dbReference type="RefSeq" id="WP_012647608.1">
    <property type="nucleotide sequence ID" value="NC_011979.1"/>
</dbReference>
<feature type="binding site" evidence="5">
    <location>
        <position position="128"/>
    </location>
    <ligand>
        <name>NAD(+)</name>
        <dbReference type="ChEBI" id="CHEBI:57540"/>
    </ligand>
</feature>
<reference evidence="10 11" key="1">
    <citation type="submission" date="2009-01" db="EMBL/GenBank/DDBJ databases">
        <title>Complete sequence of Geobacter sp. FRC-32.</title>
        <authorList>
            <consortium name="US DOE Joint Genome Institute"/>
            <person name="Lucas S."/>
            <person name="Copeland A."/>
            <person name="Lapidus A."/>
            <person name="Glavina del Rio T."/>
            <person name="Dalin E."/>
            <person name="Tice H."/>
            <person name="Bruce D."/>
            <person name="Goodwin L."/>
            <person name="Pitluck S."/>
            <person name="Saunders E."/>
            <person name="Brettin T."/>
            <person name="Detter J.C."/>
            <person name="Han C."/>
            <person name="Larimer F."/>
            <person name="Land M."/>
            <person name="Hauser L."/>
            <person name="Kyrpides N."/>
            <person name="Ovchinnikova G."/>
            <person name="Kostka J."/>
            <person name="Richardson P."/>
        </authorList>
    </citation>
    <scope>NUCLEOTIDE SEQUENCE [LARGE SCALE GENOMIC DNA]</scope>
    <source>
        <strain evidence="11">DSM 22248 / JCM 15807 / FRC-32</strain>
    </source>
</reference>
<feature type="binding site" evidence="5">
    <location>
        <position position="42"/>
    </location>
    <ligand>
        <name>NAD(+)</name>
        <dbReference type="ChEBI" id="CHEBI:57540"/>
    </ligand>
</feature>
<dbReference type="CDD" id="cd05214">
    <property type="entry name" value="GAPDH_I_N"/>
    <property type="match status" value="1"/>
</dbReference>
<dbReference type="NCBIfam" id="TIGR01534">
    <property type="entry name" value="GAPDH-I"/>
    <property type="match status" value="1"/>
</dbReference>
<dbReference type="SMART" id="SM00846">
    <property type="entry name" value="Gp_dh_N"/>
    <property type="match status" value="1"/>
</dbReference>
<organism evidence="10 11">
    <name type="scientific">Geotalea daltonii (strain DSM 22248 / JCM 15807 / FRC-32)</name>
    <name type="common">Geobacter daltonii</name>
    <dbReference type="NCBI Taxonomy" id="316067"/>
    <lineage>
        <taxon>Bacteria</taxon>
        <taxon>Pseudomonadati</taxon>
        <taxon>Thermodesulfobacteriota</taxon>
        <taxon>Desulfuromonadia</taxon>
        <taxon>Geobacterales</taxon>
        <taxon>Geobacteraceae</taxon>
        <taxon>Geotalea</taxon>
    </lineage>
</organism>
<dbReference type="PRINTS" id="PR00078">
    <property type="entry name" value="G3PDHDRGNASE"/>
</dbReference>
<accession>B9M099</accession>
<feature type="binding site" evidence="5">
    <location>
        <begin position="20"/>
        <end position="21"/>
    </location>
    <ligand>
        <name>NAD(+)</name>
        <dbReference type="ChEBI" id="CHEBI:57540"/>
    </ligand>
</feature>
<dbReference type="GO" id="GO:0050661">
    <property type="term" value="F:NADP binding"/>
    <property type="evidence" value="ECO:0007669"/>
    <property type="project" value="InterPro"/>
</dbReference>
<dbReference type="HOGENOM" id="CLU_030140_0_2_7"/>
<feature type="binding site" evidence="5">
    <location>
        <position position="323"/>
    </location>
    <ligand>
        <name>NAD(+)</name>
        <dbReference type="ChEBI" id="CHEBI:57540"/>
    </ligand>
</feature>
<dbReference type="InterPro" id="IPR020828">
    <property type="entry name" value="GlycerAld_3-P_DH_NAD(P)-bd"/>
</dbReference>
<dbReference type="CDD" id="cd18126">
    <property type="entry name" value="GAPDH_I_C"/>
    <property type="match status" value="1"/>
</dbReference>
<evidence type="ECO:0000256" key="5">
    <source>
        <dbReference type="PIRSR" id="PIRSR000149-3"/>
    </source>
</evidence>
<dbReference type="GO" id="GO:0006006">
    <property type="term" value="P:glucose metabolic process"/>
    <property type="evidence" value="ECO:0007669"/>
    <property type="project" value="InterPro"/>
</dbReference>
<evidence type="ECO:0000256" key="3">
    <source>
        <dbReference type="ARBA" id="ARBA00023002"/>
    </source>
</evidence>
<dbReference type="InterPro" id="IPR020831">
    <property type="entry name" value="GlycerAld/Erythrose_P_DH"/>
</dbReference>
<dbReference type="Proteomes" id="UP000007721">
    <property type="component" value="Chromosome"/>
</dbReference>
<name>B9M099_GEODF</name>
<keyword evidence="5" id="KW-0520">NAD</keyword>
<dbReference type="EC" id="1.2.1.-" evidence="8"/>
<dbReference type="InterPro" id="IPR006424">
    <property type="entry name" value="Glyceraldehyde-3-P_DH_1"/>
</dbReference>
<gene>
    <name evidence="10" type="ordered locus">Geob_2528</name>
</gene>
<dbReference type="STRING" id="316067.Geob_2528"/>
<proteinExistence type="inferred from homology"/>
<dbReference type="Gene3D" id="3.40.50.720">
    <property type="entry name" value="NAD(P)-binding Rossmann-like Domain"/>
    <property type="match status" value="1"/>
</dbReference>
<dbReference type="GO" id="GO:0016620">
    <property type="term" value="F:oxidoreductase activity, acting on the aldehyde or oxo group of donors, NAD or NADP as acceptor"/>
    <property type="evidence" value="ECO:0007669"/>
    <property type="project" value="InterPro"/>
</dbReference>
<dbReference type="OrthoDB" id="9803304at2"/>
<dbReference type="Pfam" id="PF00044">
    <property type="entry name" value="Gp_dh_N"/>
    <property type="match status" value="1"/>
</dbReference>
<dbReference type="SUPFAM" id="SSF55347">
    <property type="entry name" value="Glyceraldehyde-3-phosphate dehydrogenase-like, C-terminal domain"/>
    <property type="match status" value="1"/>
</dbReference>
<feature type="active site" description="Nucleophile" evidence="4">
    <location>
        <position position="160"/>
    </location>
</feature>
<keyword evidence="3 8" id="KW-0560">Oxidoreductase</keyword>
<protein>
    <recommendedName>
        <fullName evidence="8">Glyceraldehyde-3-phosphate dehydrogenase</fullName>
        <ecNumber evidence="8">1.2.1.-</ecNumber>
    </recommendedName>
</protein>
<dbReference type="KEGG" id="geo:Geob_2528"/>
<feature type="site" description="Activates thiol group during catalysis" evidence="6">
    <location>
        <position position="187"/>
    </location>
</feature>
<evidence type="ECO:0000313" key="10">
    <source>
        <dbReference type="EMBL" id="ACM20879.1"/>
    </source>
</evidence>
<dbReference type="GO" id="GO:0051287">
    <property type="term" value="F:NAD binding"/>
    <property type="evidence" value="ECO:0007669"/>
    <property type="project" value="InterPro"/>
</dbReference>
<dbReference type="SUPFAM" id="SSF51735">
    <property type="entry name" value="NAD(P)-binding Rossmann-fold domains"/>
    <property type="match status" value="1"/>
</dbReference>
<dbReference type="InterPro" id="IPR020830">
    <property type="entry name" value="GlycerAld_3-P_DH_AS"/>
</dbReference>
<evidence type="ECO:0000256" key="4">
    <source>
        <dbReference type="PIRSR" id="PIRSR000149-1"/>
    </source>
</evidence>
<dbReference type="EMBL" id="CP001390">
    <property type="protein sequence ID" value="ACM20879.1"/>
    <property type="molecule type" value="Genomic_DNA"/>
</dbReference>
<evidence type="ECO:0000259" key="9">
    <source>
        <dbReference type="SMART" id="SM00846"/>
    </source>
</evidence>
<comment type="subunit">
    <text evidence="2">Homotetramer.</text>
</comment>
<feature type="domain" description="Glyceraldehyde 3-phosphate dehydrogenase NAD(P) binding" evidence="9">
    <location>
        <begin position="11"/>
        <end position="160"/>
    </location>
</feature>
<dbReference type="InterPro" id="IPR036291">
    <property type="entry name" value="NAD(P)-bd_dom_sf"/>
</dbReference>
<dbReference type="eggNOG" id="COG0057">
    <property type="taxonomic scope" value="Bacteria"/>
</dbReference>
<dbReference type="PANTHER" id="PTHR43148">
    <property type="entry name" value="GLYCERALDEHYDE-3-PHOSPHATE DEHYDROGENASE 2"/>
    <property type="match status" value="1"/>
</dbReference>
<evidence type="ECO:0000313" key="11">
    <source>
        <dbReference type="Proteomes" id="UP000007721"/>
    </source>
</evidence>
<dbReference type="AlphaFoldDB" id="B9M099"/>
<dbReference type="FunFam" id="3.40.50.720:FF:000001">
    <property type="entry name" value="Glyceraldehyde-3-phosphate dehydrogenase"/>
    <property type="match status" value="1"/>
</dbReference>
<comment type="similarity">
    <text evidence="1 7">Belongs to the glyceraldehyde-3-phosphate dehydrogenase family.</text>
</comment>
<keyword evidence="5" id="KW-0547">Nucleotide-binding</keyword>
<dbReference type="Gene3D" id="3.30.360.10">
    <property type="entry name" value="Dihydrodipicolinate Reductase, domain 2"/>
    <property type="match status" value="1"/>
</dbReference>
<dbReference type="PIRSF" id="PIRSF000149">
    <property type="entry name" value="GAP_DH"/>
    <property type="match status" value="1"/>
</dbReference>